<organism evidence="2 3">
    <name type="scientific">Actinomadura gamaensis</name>
    <dbReference type="NCBI Taxonomy" id="1763541"/>
    <lineage>
        <taxon>Bacteria</taxon>
        <taxon>Bacillati</taxon>
        <taxon>Actinomycetota</taxon>
        <taxon>Actinomycetes</taxon>
        <taxon>Streptosporangiales</taxon>
        <taxon>Thermomonosporaceae</taxon>
        <taxon>Actinomadura</taxon>
    </lineage>
</organism>
<evidence type="ECO:0000313" key="2">
    <source>
        <dbReference type="EMBL" id="MFC4908395.1"/>
    </source>
</evidence>
<keyword evidence="1" id="KW-0812">Transmembrane</keyword>
<sequence>MSHEAPRASRHGPAAVAGWLVIALAVLHLAVLLLRSGHVLGDLLGDGWWASVPGKPDEKGPGSQVIYWAGPGGFALPQIIVGWWIVHTARRERRIPSFVAWSVTAFVLVSLPPLGFNPSWLMAVPAGLLLYAAHGPVREHRRAEVETKAEVEAVAE</sequence>
<feature type="transmembrane region" description="Helical" evidence="1">
    <location>
        <begin position="98"/>
        <end position="114"/>
    </location>
</feature>
<reference evidence="3" key="1">
    <citation type="journal article" date="2019" name="Int. J. Syst. Evol. Microbiol.">
        <title>The Global Catalogue of Microorganisms (GCM) 10K type strain sequencing project: providing services to taxonomists for standard genome sequencing and annotation.</title>
        <authorList>
            <consortium name="The Broad Institute Genomics Platform"/>
            <consortium name="The Broad Institute Genome Sequencing Center for Infectious Disease"/>
            <person name="Wu L."/>
            <person name="Ma J."/>
        </authorList>
    </citation>
    <scope>NUCLEOTIDE SEQUENCE [LARGE SCALE GENOMIC DNA]</scope>
    <source>
        <strain evidence="3">KLKA75</strain>
    </source>
</reference>
<dbReference type="Pfam" id="PF20064">
    <property type="entry name" value="DUF6463"/>
    <property type="match status" value="1"/>
</dbReference>
<evidence type="ECO:0000256" key="1">
    <source>
        <dbReference type="SAM" id="Phobius"/>
    </source>
</evidence>
<dbReference type="InterPro" id="IPR045590">
    <property type="entry name" value="DUF6463"/>
</dbReference>
<accession>A0ABV9TZC0</accession>
<keyword evidence="1" id="KW-0472">Membrane</keyword>
<keyword evidence="3" id="KW-1185">Reference proteome</keyword>
<evidence type="ECO:0000313" key="3">
    <source>
        <dbReference type="Proteomes" id="UP001595872"/>
    </source>
</evidence>
<dbReference type="Proteomes" id="UP001595872">
    <property type="component" value="Unassembled WGS sequence"/>
</dbReference>
<proteinExistence type="predicted"/>
<dbReference type="RefSeq" id="WP_378254962.1">
    <property type="nucleotide sequence ID" value="NZ_JBHSIT010000003.1"/>
</dbReference>
<protein>
    <submittedName>
        <fullName evidence="2">DUF6463 family protein</fullName>
    </submittedName>
</protein>
<dbReference type="EMBL" id="JBHSIT010000003">
    <property type="protein sequence ID" value="MFC4908395.1"/>
    <property type="molecule type" value="Genomic_DNA"/>
</dbReference>
<keyword evidence="1" id="KW-1133">Transmembrane helix</keyword>
<name>A0ABV9TZC0_9ACTN</name>
<gene>
    <name evidence="2" type="ORF">ACFPCY_13760</name>
</gene>
<feature type="transmembrane region" description="Helical" evidence="1">
    <location>
        <begin position="65"/>
        <end position="86"/>
    </location>
</feature>
<comment type="caution">
    <text evidence="2">The sequence shown here is derived from an EMBL/GenBank/DDBJ whole genome shotgun (WGS) entry which is preliminary data.</text>
</comment>